<evidence type="ECO:0000256" key="10">
    <source>
        <dbReference type="SAM" id="Phobius"/>
    </source>
</evidence>
<feature type="active site" description="Acyl-ester intermediate" evidence="7">
    <location>
        <position position="62"/>
    </location>
</feature>
<accession>A0A917AR51</accession>
<evidence type="ECO:0000256" key="2">
    <source>
        <dbReference type="ARBA" id="ARBA00022729"/>
    </source>
</evidence>
<keyword evidence="2" id="KW-0732">Signal</keyword>
<dbReference type="InterPro" id="IPR012338">
    <property type="entry name" value="Beta-lactam/transpept-like"/>
</dbReference>
<keyword evidence="6" id="KW-0961">Cell wall biogenesis/degradation</keyword>
<protein>
    <submittedName>
        <fullName evidence="12">D-alanyl-D-alanine carboxypeptidase</fullName>
    </submittedName>
</protein>
<evidence type="ECO:0000256" key="9">
    <source>
        <dbReference type="RuleBase" id="RU004016"/>
    </source>
</evidence>
<evidence type="ECO:0000256" key="6">
    <source>
        <dbReference type="ARBA" id="ARBA00023316"/>
    </source>
</evidence>
<dbReference type="PRINTS" id="PR00725">
    <property type="entry name" value="DADACBPTASE1"/>
</dbReference>
<feature type="domain" description="Peptidase S11 D-alanyl-D-alanine carboxypeptidase A N-terminal" evidence="11">
    <location>
        <begin position="33"/>
        <end position="266"/>
    </location>
</feature>
<keyword evidence="12" id="KW-0121">Carboxypeptidase</keyword>
<dbReference type="PANTHER" id="PTHR21581:SF11">
    <property type="entry name" value="D-ALANYL-D-ALANINE CARBOXYPEPTIDASE DACA"/>
    <property type="match status" value="1"/>
</dbReference>
<evidence type="ECO:0000256" key="7">
    <source>
        <dbReference type="PIRSR" id="PIRSR618044-1"/>
    </source>
</evidence>
<dbReference type="InterPro" id="IPR018044">
    <property type="entry name" value="Peptidase_S11"/>
</dbReference>
<evidence type="ECO:0000259" key="11">
    <source>
        <dbReference type="Pfam" id="PF00768"/>
    </source>
</evidence>
<proteinExistence type="inferred from homology"/>
<dbReference type="InterPro" id="IPR001967">
    <property type="entry name" value="Peptidase_S11_N"/>
</dbReference>
<organism evidence="12 13">
    <name type="scientific">Priestia taiwanensis</name>
    <dbReference type="NCBI Taxonomy" id="1347902"/>
    <lineage>
        <taxon>Bacteria</taxon>
        <taxon>Bacillati</taxon>
        <taxon>Bacillota</taxon>
        <taxon>Bacilli</taxon>
        <taxon>Bacillales</taxon>
        <taxon>Bacillaceae</taxon>
        <taxon>Priestia</taxon>
    </lineage>
</organism>
<evidence type="ECO:0000256" key="5">
    <source>
        <dbReference type="ARBA" id="ARBA00022984"/>
    </source>
</evidence>
<evidence type="ECO:0000256" key="4">
    <source>
        <dbReference type="ARBA" id="ARBA00022960"/>
    </source>
</evidence>
<keyword evidence="10" id="KW-0472">Membrane</keyword>
<name>A0A917AR51_9BACI</name>
<keyword evidence="4" id="KW-0133">Cell shape</keyword>
<keyword evidence="13" id="KW-1185">Reference proteome</keyword>
<evidence type="ECO:0000256" key="1">
    <source>
        <dbReference type="ARBA" id="ARBA00007164"/>
    </source>
</evidence>
<feature type="active site" evidence="7">
    <location>
        <position position="122"/>
    </location>
</feature>
<dbReference type="Gene3D" id="3.40.710.10">
    <property type="entry name" value="DD-peptidase/beta-lactamase superfamily"/>
    <property type="match status" value="1"/>
</dbReference>
<reference evidence="12" key="1">
    <citation type="journal article" date="2014" name="Int. J. Syst. Evol. Microbiol.">
        <title>Complete genome sequence of Corynebacterium casei LMG S-19264T (=DSM 44701T), isolated from a smear-ripened cheese.</title>
        <authorList>
            <consortium name="US DOE Joint Genome Institute (JGI-PGF)"/>
            <person name="Walter F."/>
            <person name="Albersmeier A."/>
            <person name="Kalinowski J."/>
            <person name="Ruckert C."/>
        </authorList>
    </citation>
    <scope>NUCLEOTIDE SEQUENCE</scope>
    <source>
        <strain evidence="12">CGMCC 1.12698</strain>
    </source>
</reference>
<dbReference type="AlphaFoldDB" id="A0A917AR51"/>
<dbReference type="EMBL" id="BMFK01000001">
    <property type="protein sequence ID" value="GGE67880.1"/>
    <property type="molecule type" value="Genomic_DNA"/>
</dbReference>
<gene>
    <name evidence="12" type="primary">dacA</name>
    <name evidence="12" type="ORF">GCM10007140_17450</name>
</gene>
<dbReference type="Proteomes" id="UP000605259">
    <property type="component" value="Unassembled WGS sequence"/>
</dbReference>
<dbReference type="GO" id="GO:0071555">
    <property type="term" value="P:cell wall organization"/>
    <property type="evidence" value="ECO:0007669"/>
    <property type="project" value="UniProtKB-KW"/>
</dbReference>
<keyword evidence="10" id="KW-1133">Transmembrane helix</keyword>
<keyword evidence="12" id="KW-0645">Protease</keyword>
<evidence type="ECO:0000256" key="8">
    <source>
        <dbReference type="PIRSR" id="PIRSR618044-2"/>
    </source>
</evidence>
<dbReference type="GO" id="GO:0009002">
    <property type="term" value="F:serine-type D-Ala-D-Ala carboxypeptidase activity"/>
    <property type="evidence" value="ECO:0007669"/>
    <property type="project" value="InterPro"/>
</dbReference>
<evidence type="ECO:0000313" key="13">
    <source>
        <dbReference type="Proteomes" id="UP000605259"/>
    </source>
</evidence>
<sequence>MKVYKKSISLFAILIPICIILFFLEPYIKGAPLQAETAILMDAKSGEILYSKNEHTPRAPASMSKMMTEYIVLEQIQQGNLKWDELVTISRNASHTEGARIPVKVGDRLTVKDLFHAMVLPSANNATVALAEHIAKTEENFTAMMNAKAKKLKLSSKTKFVNSTGLANEYGEETTMTALDVATLARQLLTNFPDVVNVTKLTSYNIKSHGITLKTTNKMLDSSNQSLSVPGMDGLKTGFTDSAGYCFAGTAIQDDRRVISVVMGTKDDIERFEETKKLFAYGFNRPKKL</sequence>
<keyword evidence="5" id="KW-0573">Peptidoglycan synthesis</keyword>
<dbReference type="GO" id="GO:0009252">
    <property type="term" value="P:peptidoglycan biosynthetic process"/>
    <property type="evidence" value="ECO:0007669"/>
    <property type="project" value="UniProtKB-KW"/>
</dbReference>
<comment type="caution">
    <text evidence="12">The sequence shown here is derived from an EMBL/GenBank/DDBJ whole genome shotgun (WGS) entry which is preliminary data.</text>
</comment>
<dbReference type="GO" id="GO:0006508">
    <property type="term" value="P:proteolysis"/>
    <property type="evidence" value="ECO:0007669"/>
    <property type="project" value="InterPro"/>
</dbReference>
<dbReference type="Pfam" id="PF00768">
    <property type="entry name" value="Peptidase_S11"/>
    <property type="match status" value="1"/>
</dbReference>
<dbReference type="GO" id="GO:0008360">
    <property type="term" value="P:regulation of cell shape"/>
    <property type="evidence" value="ECO:0007669"/>
    <property type="project" value="UniProtKB-KW"/>
</dbReference>
<evidence type="ECO:0000313" key="12">
    <source>
        <dbReference type="EMBL" id="GGE67880.1"/>
    </source>
</evidence>
<dbReference type="RefSeq" id="WP_188387974.1">
    <property type="nucleotide sequence ID" value="NZ_BMFK01000001.1"/>
</dbReference>
<dbReference type="PANTHER" id="PTHR21581">
    <property type="entry name" value="D-ALANYL-D-ALANINE CARBOXYPEPTIDASE"/>
    <property type="match status" value="1"/>
</dbReference>
<feature type="binding site" evidence="8">
    <location>
        <position position="236"/>
    </location>
    <ligand>
        <name>substrate</name>
    </ligand>
</feature>
<dbReference type="SUPFAM" id="SSF56601">
    <property type="entry name" value="beta-lactamase/transpeptidase-like"/>
    <property type="match status" value="1"/>
</dbReference>
<keyword evidence="10" id="KW-0812">Transmembrane</keyword>
<evidence type="ECO:0000256" key="3">
    <source>
        <dbReference type="ARBA" id="ARBA00022801"/>
    </source>
</evidence>
<keyword evidence="3" id="KW-0378">Hydrolase</keyword>
<reference evidence="12" key="2">
    <citation type="submission" date="2020-09" db="EMBL/GenBank/DDBJ databases">
        <authorList>
            <person name="Sun Q."/>
            <person name="Zhou Y."/>
        </authorList>
    </citation>
    <scope>NUCLEOTIDE SEQUENCE</scope>
    <source>
        <strain evidence="12">CGMCC 1.12698</strain>
    </source>
</reference>
<feature type="active site" description="Proton acceptor" evidence="7">
    <location>
        <position position="65"/>
    </location>
</feature>
<feature type="transmembrane region" description="Helical" evidence="10">
    <location>
        <begin position="7"/>
        <end position="24"/>
    </location>
</feature>
<comment type="similarity">
    <text evidence="1 9">Belongs to the peptidase S11 family.</text>
</comment>